<accession>A0A6N2BT61</accession>
<proteinExistence type="predicted"/>
<dbReference type="EMBL" id="RXGB01001587">
    <property type="protein sequence ID" value="TMW98316.1"/>
    <property type="molecule type" value="Genomic_DNA"/>
</dbReference>
<reference evidence="1" key="1">
    <citation type="submission" date="2019-05" db="EMBL/GenBank/DDBJ databases">
        <title>The de novo reference genome and transcriptome assemblies of the wild tomato species Solanum chilense.</title>
        <authorList>
            <person name="Stam R."/>
            <person name="Nosenko T."/>
            <person name="Hoerger A.C."/>
            <person name="Stephan W."/>
            <person name="Seidel M.A."/>
            <person name="Kuhn J.M.M."/>
            <person name="Haberer G."/>
            <person name="Tellier A."/>
        </authorList>
    </citation>
    <scope>NUCLEOTIDE SEQUENCE</scope>
    <source>
        <tissue evidence="1">Mature leaves</tissue>
    </source>
</reference>
<protein>
    <submittedName>
        <fullName evidence="1">Uncharacterized protein</fullName>
    </submittedName>
</protein>
<sequence length="145" mass="16927">MPPHNLIHVEFHIILWPVSRLHRDKVGRFRNPVHNNPYGVMLPLSPRKNNHEVHVNGLPLPSRNLNDLSETTKLKVLRLNLVTIRTLCHILKNVLLQAILPIGLLELMKHLGGTWTYRIYRTMGLYNNLRPQIIHVWYTQPVLVP</sequence>
<evidence type="ECO:0000313" key="1">
    <source>
        <dbReference type="EMBL" id="TMW98316.1"/>
    </source>
</evidence>
<comment type="caution">
    <text evidence="1">The sequence shown here is derived from an EMBL/GenBank/DDBJ whole genome shotgun (WGS) entry which is preliminary data.</text>
</comment>
<gene>
    <name evidence="1" type="ORF">EJD97_004200</name>
</gene>
<organism evidence="1">
    <name type="scientific">Solanum chilense</name>
    <name type="common">Tomato</name>
    <name type="synonym">Lycopersicon chilense</name>
    <dbReference type="NCBI Taxonomy" id="4083"/>
    <lineage>
        <taxon>Eukaryota</taxon>
        <taxon>Viridiplantae</taxon>
        <taxon>Streptophyta</taxon>
        <taxon>Embryophyta</taxon>
        <taxon>Tracheophyta</taxon>
        <taxon>Spermatophyta</taxon>
        <taxon>Magnoliopsida</taxon>
        <taxon>eudicotyledons</taxon>
        <taxon>Gunneridae</taxon>
        <taxon>Pentapetalae</taxon>
        <taxon>asterids</taxon>
        <taxon>lamiids</taxon>
        <taxon>Solanales</taxon>
        <taxon>Solanaceae</taxon>
        <taxon>Solanoideae</taxon>
        <taxon>Solaneae</taxon>
        <taxon>Solanum</taxon>
        <taxon>Solanum subgen. Lycopersicon</taxon>
    </lineage>
</organism>
<dbReference type="AlphaFoldDB" id="A0A6N2BT61"/>
<name>A0A6N2BT61_SOLCI</name>